<protein>
    <submittedName>
        <fullName evidence="1">Uncharacterized protein</fullName>
    </submittedName>
</protein>
<evidence type="ECO:0000313" key="1">
    <source>
        <dbReference type="EMBL" id="SBV92805.1"/>
    </source>
</evidence>
<dbReference type="EMBL" id="FLUP01000001">
    <property type="protein sequence ID" value="SBV92805.1"/>
    <property type="molecule type" value="Genomic_DNA"/>
</dbReference>
<accession>A0A212J0U7</accession>
<proteinExistence type="predicted"/>
<dbReference type="AlphaFoldDB" id="A0A212J0U7"/>
<name>A0A212J0U7_9BACT</name>
<sequence length="112" mass="12846">MRWYGIDDITEEDTAKLSATLTEMELTSGMDGLFWLPVPADMLSPVQQEHEESCGPHVMGLEIEENFVRLELLVRARGRMRCECVHYASPELRDRMIVWLENLLVELGINPA</sequence>
<gene>
    <name evidence="1" type="ORF">KM92DES2_10317</name>
</gene>
<reference evidence="1" key="1">
    <citation type="submission" date="2016-04" db="EMBL/GenBank/DDBJ databases">
        <authorList>
            <person name="Evans L.H."/>
            <person name="Alamgir A."/>
            <person name="Owens N."/>
            <person name="Weber N.D."/>
            <person name="Virtaneva K."/>
            <person name="Barbian K."/>
            <person name="Babar A."/>
            <person name="Rosenke K."/>
        </authorList>
    </citation>
    <scope>NUCLEOTIDE SEQUENCE</scope>
    <source>
        <strain evidence="1">92-2</strain>
    </source>
</reference>
<dbReference type="RefSeq" id="WP_192111485.1">
    <property type="nucleotide sequence ID" value="NZ_CABUEN010000021.1"/>
</dbReference>
<organism evidence="1">
    <name type="scientific">uncultured Desulfovibrio sp</name>
    <dbReference type="NCBI Taxonomy" id="167968"/>
    <lineage>
        <taxon>Bacteria</taxon>
        <taxon>Pseudomonadati</taxon>
        <taxon>Thermodesulfobacteriota</taxon>
        <taxon>Desulfovibrionia</taxon>
        <taxon>Desulfovibrionales</taxon>
        <taxon>Desulfovibrionaceae</taxon>
        <taxon>Desulfovibrio</taxon>
        <taxon>environmental samples</taxon>
    </lineage>
</organism>